<reference evidence="1" key="1">
    <citation type="submission" date="2018-02" db="EMBL/GenBank/DDBJ databases">
        <title>Rhizophora mucronata_Transcriptome.</title>
        <authorList>
            <person name="Meera S.P."/>
            <person name="Sreeshan A."/>
            <person name="Augustine A."/>
        </authorList>
    </citation>
    <scope>NUCLEOTIDE SEQUENCE</scope>
    <source>
        <tissue evidence="1">Leaf</tissue>
    </source>
</reference>
<sequence length="40" mass="4681">MGPVVKFVLAFNFLVLNIIESPSNIYMYIYEISLLICHFQ</sequence>
<proteinExistence type="predicted"/>
<organism evidence="1">
    <name type="scientific">Rhizophora mucronata</name>
    <name type="common">Asiatic mangrove</name>
    <dbReference type="NCBI Taxonomy" id="61149"/>
    <lineage>
        <taxon>Eukaryota</taxon>
        <taxon>Viridiplantae</taxon>
        <taxon>Streptophyta</taxon>
        <taxon>Embryophyta</taxon>
        <taxon>Tracheophyta</taxon>
        <taxon>Spermatophyta</taxon>
        <taxon>Magnoliopsida</taxon>
        <taxon>eudicotyledons</taxon>
        <taxon>Gunneridae</taxon>
        <taxon>Pentapetalae</taxon>
        <taxon>rosids</taxon>
        <taxon>fabids</taxon>
        <taxon>Malpighiales</taxon>
        <taxon>Rhizophoraceae</taxon>
        <taxon>Rhizophora</taxon>
    </lineage>
</organism>
<dbReference type="AlphaFoldDB" id="A0A2P2QTB2"/>
<name>A0A2P2QTB2_RHIMU</name>
<accession>A0A2P2QTB2</accession>
<dbReference type="EMBL" id="GGEC01089701">
    <property type="protein sequence ID" value="MBX70185.1"/>
    <property type="molecule type" value="Transcribed_RNA"/>
</dbReference>
<evidence type="ECO:0000313" key="1">
    <source>
        <dbReference type="EMBL" id="MBX70185.1"/>
    </source>
</evidence>
<protein>
    <submittedName>
        <fullName evidence="1">Uncharacterized protein</fullName>
    </submittedName>
</protein>